<evidence type="ECO:0000313" key="3">
    <source>
        <dbReference type="Proteomes" id="UP000025227"/>
    </source>
</evidence>
<dbReference type="InterPro" id="IPR050111">
    <property type="entry name" value="C-type_lectin/snaclec_domain"/>
</dbReference>
<dbReference type="Gene3D" id="3.10.100.10">
    <property type="entry name" value="Mannose-Binding Protein A, subunit A"/>
    <property type="match status" value="1"/>
</dbReference>
<dbReference type="CDD" id="cd00037">
    <property type="entry name" value="CLECT"/>
    <property type="match status" value="1"/>
</dbReference>
<dbReference type="PROSITE" id="PS50041">
    <property type="entry name" value="C_TYPE_LECTIN_2"/>
    <property type="match status" value="1"/>
</dbReference>
<sequence length="182" mass="20886">MELYRAGNIESMVAIVGMRTATLLALVIGVANCITKGWVNKYGFSYKVFDRRATFDEAEAACVAEGGHLASIHSQEEDEFIYNISNPHADQKTQSDLLWIGLRQKNWPKDKKWTWTDGTAVNFINWSRGEPNNLYNAEHCVELYTAPIKKHPHTKLKKWNDYRCNTKQSQFVCKKVNLVCIE</sequence>
<accession>A0A7I4YIW4</accession>
<keyword evidence="1" id="KW-1133">Transmembrane helix</keyword>
<evidence type="ECO:0000313" key="4">
    <source>
        <dbReference type="WBParaSite" id="HCON_00099250-00001"/>
    </source>
</evidence>
<name>A0A7I4YIW4_HAECO</name>
<evidence type="ECO:0000259" key="2">
    <source>
        <dbReference type="PROSITE" id="PS50041"/>
    </source>
</evidence>
<protein>
    <submittedName>
        <fullName evidence="4">C-type lectin domain-containing protein</fullName>
    </submittedName>
</protein>
<organism evidence="3 4">
    <name type="scientific">Haemonchus contortus</name>
    <name type="common">Barber pole worm</name>
    <dbReference type="NCBI Taxonomy" id="6289"/>
    <lineage>
        <taxon>Eukaryota</taxon>
        <taxon>Metazoa</taxon>
        <taxon>Ecdysozoa</taxon>
        <taxon>Nematoda</taxon>
        <taxon>Chromadorea</taxon>
        <taxon>Rhabditida</taxon>
        <taxon>Rhabditina</taxon>
        <taxon>Rhabditomorpha</taxon>
        <taxon>Strongyloidea</taxon>
        <taxon>Trichostrongylidae</taxon>
        <taxon>Haemonchus</taxon>
    </lineage>
</organism>
<keyword evidence="1" id="KW-0812">Transmembrane</keyword>
<dbReference type="InterPro" id="IPR016186">
    <property type="entry name" value="C-type_lectin-like/link_sf"/>
</dbReference>
<dbReference type="AlphaFoldDB" id="A0A7I4YIW4"/>
<dbReference type="PANTHER" id="PTHR22803">
    <property type="entry name" value="MANNOSE, PHOSPHOLIPASE, LECTIN RECEPTOR RELATED"/>
    <property type="match status" value="1"/>
</dbReference>
<feature type="transmembrane region" description="Helical" evidence="1">
    <location>
        <begin position="12"/>
        <end position="34"/>
    </location>
</feature>
<dbReference type="InterPro" id="IPR001304">
    <property type="entry name" value="C-type_lectin-like"/>
</dbReference>
<reference evidence="4" key="1">
    <citation type="submission" date="2020-12" db="UniProtKB">
        <authorList>
            <consortium name="WormBaseParasite"/>
        </authorList>
    </citation>
    <scope>IDENTIFICATION</scope>
    <source>
        <strain evidence="4">MHco3</strain>
    </source>
</reference>
<dbReference type="Proteomes" id="UP000025227">
    <property type="component" value="Unplaced"/>
</dbReference>
<dbReference type="WBParaSite" id="HCON_00099250-00001">
    <property type="protein sequence ID" value="HCON_00099250-00001"/>
    <property type="gene ID" value="HCON_00099250"/>
</dbReference>
<feature type="domain" description="C-type lectin" evidence="2">
    <location>
        <begin position="41"/>
        <end position="167"/>
    </location>
</feature>
<dbReference type="InterPro" id="IPR016187">
    <property type="entry name" value="CTDL_fold"/>
</dbReference>
<keyword evidence="1" id="KW-0472">Membrane</keyword>
<evidence type="ECO:0000256" key="1">
    <source>
        <dbReference type="SAM" id="Phobius"/>
    </source>
</evidence>
<keyword evidence="3" id="KW-1185">Reference proteome</keyword>
<dbReference type="SMART" id="SM00034">
    <property type="entry name" value="CLECT"/>
    <property type="match status" value="1"/>
</dbReference>
<dbReference type="SUPFAM" id="SSF56436">
    <property type="entry name" value="C-type lectin-like"/>
    <property type="match status" value="1"/>
</dbReference>
<dbReference type="OrthoDB" id="5860166at2759"/>
<proteinExistence type="predicted"/>
<dbReference type="Pfam" id="PF00059">
    <property type="entry name" value="Lectin_C"/>
    <property type="match status" value="1"/>
</dbReference>